<accession>A0A0H1BCV1</accession>
<keyword evidence="7" id="KW-0833">Ubl conjugation pathway</keyword>
<feature type="compositionally biased region" description="Acidic residues" evidence="12">
    <location>
        <begin position="424"/>
        <end position="443"/>
    </location>
</feature>
<name>A0A0H1BCV1_9EURO</name>
<evidence type="ECO:0000256" key="7">
    <source>
        <dbReference type="ARBA" id="ARBA00022786"/>
    </source>
</evidence>
<dbReference type="InterPro" id="IPR004181">
    <property type="entry name" value="Znf_MIZ"/>
</dbReference>
<dbReference type="OrthoDB" id="756301at2759"/>
<evidence type="ECO:0000256" key="2">
    <source>
        <dbReference type="ARBA" id="ARBA00004718"/>
    </source>
</evidence>
<keyword evidence="11" id="KW-0175">Coiled coil</keyword>
<feature type="region of interest" description="Disordered" evidence="12">
    <location>
        <begin position="417"/>
        <end position="488"/>
    </location>
</feature>
<keyword evidence="15" id="KW-1185">Reference proteome</keyword>
<comment type="similarity">
    <text evidence="3">Belongs to the NSE2 family.</text>
</comment>
<feature type="region of interest" description="Disordered" evidence="12">
    <location>
        <begin position="187"/>
        <end position="238"/>
    </location>
</feature>
<gene>
    <name evidence="14" type="ORF">EMPG_15737</name>
</gene>
<keyword evidence="6 10" id="KW-0863">Zinc-finger</keyword>
<feature type="compositionally biased region" description="Polar residues" evidence="12">
    <location>
        <begin position="1"/>
        <end position="15"/>
    </location>
</feature>
<dbReference type="PANTHER" id="PTHR21330:SF1">
    <property type="entry name" value="E3 SUMO-PROTEIN LIGASE NSE2"/>
    <property type="match status" value="1"/>
</dbReference>
<dbReference type="PANTHER" id="PTHR21330">
    <property type="entry name" value="E3 SUMO-PROTEIN LIGASE NSE2"/>
    <property type="match status" value="1"/>
</dbReference>
<dbReference type="UniPathway" id="UPA00886"/>
<evidence type="ECO:0000256" key="8">
    <source>
        <dbReference type="ARBA" id="ARBA00022833"/>
    </source>
</evidence>
<dbReference type="GO" id="GO:0061665">
    <property type="term" value="F:SUMO ligase activity"/>
    <property type="evidence" value="ECO:0007669"/>
    <property type="project" value="TreeGrafter"/>
</dbReference>
<evidence type="ECO:0000256" key="6">
    <source>
        <dbReference type="ARBA" id="ARBA00022771"/>
    </source>
</evidence>
<dbReference type="PROSITE" id="PS51044">
    <property type="entry name" value="ZF_SP_RING"/>
    <property type="match status" value="1"/>
</dbReference>
<organism evidence="14 15">
    <name type="scientific">Blastomyces silverae</name>
    <dbReference type="NCBI Taxonomy" id="2060906"/>
    <lineage>
        <taxon>Eukaryota</taxon>
        <taxon>Fungi</taxon>
        <taxon>Dikarya</taxon>
        <taxon>Ascomycota</taxon>
        <taxon>Pezizomycotina</taxon>
        <taxon>Eurotiomycetes</taxon>
        <taxon>Eurotiomycetidae</taxon>
        <taxon>Onygenales</taxon>
        <taxon>Ajellomycetaceae</taxon>
        <taxon>Blastomyces</taxon>
    </lineage>
</organism>
<reference evidence="15" key="1">
    <citation type="journal article" date="2015" name="PLoS Genet.">
        <title>The dynamic genome and transcriptome of the human fungal pathogen Blastomyces and close relative Emmonsia.</title>
        <authorList>
            <person name="Munoz J.F."/>
            <person name="Gauthier G.M."/>
            <person name="Desjardins C.A."/>
            <person name="Gallo J.E."/>
            <person name="Holder J."/>
            <person name="Sullivan T.D."/>
            <person name="Marty A.J."/>
            <person name="Carmen J.C."/>
            <person name="Chen Z."/>
            <person name="Ding L."/>
            <person name="Gujja S."/>
            <person name="Magrini V."/>
            <person name="Misas E."/>
            <person name="Mitreva M."/>
            <person name="Priest M."/>
            <person name="Saif S."/>
            <person name="Whiston E.A."/>
            <person name="Young S."/>
            <person name="Zeng Q."/>
            <person name="Goldman W.E."/>
            <person name="Mardis E.R."/>
            <person name="Taylor J.W."/>
            <person name="McEwen J.G."/>
            <person name="Clay O.K."/>
            <person name="Klein B.S."/>
            <person name="Cuomo C.A."/>
        </authorList>
    </citation>
    <scope>NUCLEOTIDE SEQUENCE [LARGE SCALE GENOMIC DNA]</scope>
    <source>
        <strain evidence="15">UAMH 139</strain>
    </source>
</reference>
<evidence type="ECO:0000256" key="1">
    <source>
        <dbReference type="ARBA" id="ARBA00004123"/>
    </source>
</evidence>
<dbReference type="GO" id="GO:0000724">
    <property type="term" value="P:double-strand break repair via homologous recombination"/>
    <property type="evidence" value="ECO:0007669"/>
    <property type="project" value="InterPro"/>
</dbReference>
<dbReference type="EMBL" id="LDEV01002507">
    <property type="protein sequence ID" value="KLJ08827.1"/>
    <property type="molecule type" value="Genomic_DNA"/>
</dbReference>
<dbReference type="SUPFAM" id="SSF57850">
    <property type="entry name" value="RING/U-box"/>
    <property type="match status" value="1"/>
</dbReference>
<evidence type="ECO:0000256" key="5">
    <source>
        <dbReference type="ARBA" id="ARBA00022723"/>
    </source>
</evidence>
<keyword evidence="4" id="KW-0808">Transferase</keyword>
<feature type="compositionally biased region" description="Basic and acidic residues" evidence="12">
    <location>
        <begin position="456"/>
        <end position="475"/>
    </location>
</feature>
<proteinExistence type="inferred from homology"/>
<dbReference type="Proteomes" id="UP000053573">
    <property type="component" value="Unassembled WGS sequence"/>
</dbReference>
<evidence type="ECO:0000313" key="14">
    <source>
        <dbReference type="EMBL" id="KLJ08827.1"/>
    </source>
</evidence>
<evidence type="ECO:0000256" key="10">
    <source>
        <dbReference type="PROSITE-ProRule" id="PRU00452"/>
    </source>
</evidence>
<evidence type="ECO:0000256" key="3">
    <source>
        <dbReference type="ARBA" id="ARBA00008212"/>
    </source>
</evidence>
<dbReference type="GO" id="GO:0030915">
    <property type="term" value="C:Smc5-Smc6 complex"/>
    <property type="evidence" value="ECO:0007669"/>
    <property type="project" value="InterPro"/>
</dbReference>
<evidence type="ECO:0000256" key="4">
    <source>
        <dbReference type="ARBA" id="ARBA00022679"/>
    </source>
</evidence>
<evidence type="ECO:0000256" key="9">
    <source>
        <dbReference type="ARBA" id="ARBA00023242"/>
    </source>
</evidence>
<feature type="compositionally biased region" description="Acidic residues" evidence="12">
    <location>
        <begin position="208"/>
        <end position="222"/>
    </location>
</feature>
<dbReference type="AlphaFoldDB" id="A0A0H1BCV1"/>
<feature type="region of interest" description="Disordered" evidence="12">
    <location>
        <begin position="1"/>
        <end position="43"/>
    </location>
</feature>
<protein>
    <recommendedName>
        <fullName evidence="13">SP-RING-type domain-containing protein</fullName>
    </recommendedName>
</protein>
<dbReference type="CDD" id="cd16651">
    <property type="entry name" value="SPL-RING_NSE2"/>
    <property type="match status" value="1"/>
</dbReference>
<comment type="pathway">
    <text evidence="2">Protein modification; protein sumoylation.</text>
</comment>
<keyword evidence="5" id="KW-0479">Metal-binding</keyword>
<sequence>MSVNHTPRTRQSIPSRDTPLQPRSSRPARPSDVHGASGRRQGQPARRAILQLPTYQPQVAPFNATTIHKLSQLQRFPRLTAMQTQLKAAAQALTECVGMVNDRLADAKAREARIAGMKRKAMDVEDEEEVEQGDGEGEEVNNRIVDLEERVKTMTGQLEEKMRQIIDAEARTISLTDSLHRIHQEAVEAVAAQPQAKRRRMRRRPGEENEEDEEDDQDDGELSAEKAPQIRNGGTSKVLRKELKEKKAQWKETSLTDRYTTNDRYIGFYRVVHESKYPGDEIPPLPHPSTWFADVEQPTTATLGEATTTNAASGAKDAKVEPTVDDSDDLAIRSERVSLRCPITLLPFTDPVKSKKCPHSFERTAIVAMIERSKKRIIIPANGKRVPCVECPECSVPISIHDLDTDVVTVRRLRRAEDRREREEEQDGEEEDGEDVYDGGEEVVVERAGRTGKGKGRAEVNTESELESKREESREPSMVPDTQIVDLA</sequence>
<dbReference type="Pfam" id="PF11789">
    <property type="entry name" value="zf-Nse"/>
    <property type="match status" value="1"/>
</dbReference>
<dbReference type="STRING" id="2060906.A0A0H1BCV1"/>
<dbReference type="GO" id="GO:0005634">
    <property type="term" value="C:nucleus"/>
    <property type="evidence" value="ECO:0007669"/>
    <property type="project" value="UniProtKB-SubCell"/>
</dbReference>
<dbReference type="Gene3D" id="3.30.40.10">
    <property type="entry name" value="Zinc/RING finger domain, C3HC4 (zinc finger)"/>
    <property type="match status" value="1"/>
</dbReference>
<evidence type="ECO:0000256" key="12">
    <source>
        <dbReference type="SAM" id="MobiDB-lite"/>
    </source>
</evidence>
<keyword evidence="8" id="KW-0862">Zinc</keyword>
<dbReference type="InterPro" id="IPR026846">
    <property type="entry name" value="Nse2(Mms21)"/>
</dbReference>
<feature type="coiled-coil region" evidence="11">
    <location>
        <begin position="144"/>
        <end position="171"/>
    </location>
</feature>
<keyword evidence="9" id="KW-0539">Nucleus</keyword>
<feature type="domain" description="SP-RING-type" evidence="13">
    <location>
        <begin position="326"/>
        <end position="422"/>
    </location>
</feature>
<comment type="subcellular location">
    <subcellularLocation>
        <location evidence="1">Nucleus</location>
    </subcellularLocation>
</comment>
<dbReference type="GO" id="GO:0016925">
    <property type="term" value="P:protein sumoylation"/>
    <property type="evidence" value="ECO:0007669"/>
    <property type="project" value="UniProtKB-UniPathway"/>
</dbReference>
<dbReference type="InterPro" id="IPR013083">
    <property type="entry name" value="Znf_RING/FYVE/PHD"/>
</dbReference>
<comment type="caution">
    <text evidence="14">The sequence shown here is derived from an EMBL/GenBank/DDBJ whole genome shotgun (WGS) entry which is preliminary data.</text>
</comment>
<evidence type="ECO:0000256" key="11">
    <source>
        <dbReference type="SAM" id="Coils"/>
    </source>
</evidence>
<evidence type="ECO:0000313" key="15">
    <source>
        <dbReference type="Proteomes" id="UP000053573"/>
    </source>
</evidence>
<dbReference type="GO" id="GO:0008270">
    <property type="term" value="F:zinc ion binding"/>
    <property type="evidence" value="ECO:0007669"/>
    <property type="project" value="UniProtKB-KW"/>
</dbReference>
<evidence type="ECO:0000259" key="13">
    <source>
        <dbReference type="PROSITE" id="PS51044"/>
    </source>
</evidence>